<reference evidence="1 2" key="1">
    <citation type="submission" date="2019-03" db="EMBL/GenBank/DDBJ databases">
        <title>Draft genome sequences of novel Actinobacteria.</title>
        <authorList>
            <person name="Sahin N."/>
            <person name="Ay H."/>
            <person name="Saygin H."/>
        </authorList>
    </citation>
    <scope>NUCLEOTIDE SEQUENCE [LARGE SCALE GENOMIC DNA]</scope>
    <source>
        <strain evidence="1 2">KC712</strain>
    </source>
</reference>
<organism evidence="1 2">
    <name type="scientific">Nonomuraea diastatica</name>
    <dbReference type="NCBI Taxonomy" id="1848329"/>
    <lineage>
        <taxon>Bacteria</taxon>
        <taxon>Bacillati</taxon>
        <taxon>Actinomycetota</taxon>
        <taxon>Actinomycetes</taxon>
        <taxon>Streptosporangiales</taxon>
        <taxon>Streptosporangiaceae</taxon>
        <taxon>Nonomuraea</taxon>
    </lineage>
</organism>
<dbReference type="GO" id="GO:0008168">
    <property type="term" value="F:methyltransferase activity"/>
    <property type="evidence" value="ECO:0007669"/>
    <property type="project" value="UniProtKB-KW"/>
</dbReference>
<comment type="caution">
    <text evidence="1">The sequence shown here is derived from an EMBL/GenBank/DDBJ whole genome shotgun (WGS) entry which is preliminary data.</text>
</comment>
<dbReference type="EMBL" id="SMKP01000357">
    <property type="protein sequence ID" value="TDD01999.1"/>
    <property type="molecule type" value="Genomic_DNA"/>
</dbReference>
<accession>A0A4R4V9J5</accession>
<dbReference type="InterPro" id="IPR029063">
    <property type="entry name" value="SAM-dependent_MTases_sf"/>
</dbReference>
<dbReference type="RefSeq" id="WP_132520498.1">
    <property type="nucleotide sequence ID" value="NZ_SMKP01000357.1"/>
</dbReference>
<dbReference type="GO" id="GO:0032259">
    <property type="term" value="P:methylation"/>
    <property type="evidence" value="ECO:0007669"/>
    <property type="project" value="UniProtKB-KW"/>
</dbReference>
<sequence>MILALYAGPGGIDQGARILGIRQPLHGYDIDADTSATATAAGFRRTQASVPELDPEDFPTVTGAIITPPCPPFSRGGLGKGMTDFPAIRNALTLLGDNIAGMVSDDAYQAALADLHDPRSALLVETLRFAFRLPKVRWMVAEQVPAVAPLWQEISAELAMTTNWTYLAVLTVAAQDLGVASCRTRTFLIATRSYAPDLTGLPTRALWTTGRFAPPRDELPPAGHRFPAATMAAAIGWPAGERVNTRGNRRTSGGNEFSADGPSWCLTSKARSWKRVSDGTPLTASQAGLLTGFPADYPWQGSRSKQFLQAADVVSPPVAAAVLGSTLGIDWQPAIRAYLASIYPRAGDVPPVLQSSLFDLIGAAS</sequence>
<dbReference type="OrthoDB" id="9813719at2"/>
<keyword evidence="1" id="KW-0808">Transferase</keyword>
<evidence type="ECO:0000313" key="1">
    <source>
        <dbReference type="EMBL" id="TDD01999.1"/>
    </source>
</evidence>
<dbReference type="Proteomes" id="UP000294543">
    <property type="component" value="Unassembled WGS sequence"/>
</dbReference>
<evidence type="ECO:0000313" key="2">
    <source>
        <dbReference type="Proteomes" id="UP000294543"/>
    </source>
</evidence>
<name>A0A4R4V9J5_9ACTN</name>
<proteinExistence type="predicted"/>
<dbReference type="Gene3D" id="3.40.50.150">
    <property type="entry name" value="Vaccinia Virus protein VP39"/>
    <property type="match status" value="1"/>
</dbReference>
<keyword evidence="2" id="KW-1185">Reference proteome</keyword>
<keyword evidence="1" id="KW-0489">Methyltransferase</keyword>
<dbReference type="SUPFAM" id="SSF53335">
    <property type="entry name" value="S-adenosyl-L-methionine-dependent methyltransferases"/>
    <property type="match status" value="1"/>
</dbReference>
<protein>
    <submittedName>
        <fullName evidence="1">DNA cytosine methyltransferase</fullName>
    </submittedName>
</protein>
<gene>
    <name evidence="1" type="ORF">E1294_51415</name>
</gene>
<dbReference type="AlphaFoldDB" id="A0A4R4V9J5"/>